<keyword evidence="1" id="KW-0677">Repeat</keyword>
<keyword evidence="2 3" id="KW-0040">ANK repeat</keyword>
<evidence type="ECO:0000313" key="5">
    <source>
        <dbReference type="EMBL" id="KAG2422652.1"/>
    </source>
</evidence>
<feature type="compositionally biased region" description="Polar residues" evidence="4">
    <location>
        <begin position="1"/>
        <end position="10"/>
    </location>
</feature>
<dbReference type="PANTHER" id="PTHR24171">
    <property type="entry name" value="ANKYRIN REPEAT DOMAIN-CONTAINING PROTEIN 39-RELATED"/>
    <property type="match status" value="1"/>
</dbReference>
<reference evidence="5" key="1">
    <citation type="journal article" date="2020" name="bioRxiv">
        <title>Comparative genomics of Chlamydomonas.</title>
        <authorList>
            <person name="Craig R.J."/>
            <person name="Hasan A.R."/>
            <person name="Ness R.W."/>
            <person name="Keightley P.D."/>
        </authorList>
    </citation>
    <scope>NUCLEOTIDE SEQUENCE</scope>
    <source>
        <strain evidence="5">SAG 7.73</strain>
    </source>
</reference>
<dbReference type="InterPro" id="IPR002110">
    <property type="entry name" value="Ankyrin_rpt"/>
</dbReference>
<sequence length="293" mass="31396">MLRSACNSSIGRRPAPFSSAQPVARSLVRVKIGGGPQMTPQQMEAMQQAMKDPAFAQRMQEMQEAMKRPEVQQQMAAMQAAMQNQALQQRMASLKDDPEFAEIFADIQKGGMQALMKYYNDPAFLAKLGEKLGDVAPGGGAPPAAAVRPPPMAAAAAAAAAPAEAPEINNIRDAAKYGDEEAVEDFIAIGKDLNEPDAQGRTALHYAVAYDHPIIAKMLVDEGANLESRDSLNNTPLHYAAGYGRVGLARMLLDAGADKTVQNNTGKTPIDLAKLDGRNPINADTELVKRLEL</sequence>
<evidence type="ECO:0000256" key="2">
    <source>
        <dbReference type="ARBA" id="ARBA00023043"/>
    </source>
</evidence>
<dbReference type="Pfam" id="PF12796">
    <property type="entry name" value="Ank_2"/>
    <property type="match status" value="1"/>
</dbReference>
<dbReference type="AlphaFoldDB" id="A0A835VMT4"/>
<proteinExistence type="predicted"/>
<dbReference type="GO" id="GO:0004842">
    <property type="term" value="F:ubiquitin-protein transferase activity"/>
    <property type="evidence" value="ECO:0007669"/>
    <property type="project" value="TreeGrafter"/>
</dbReference>
<dbReference type="GO" id="GO:0085020">
    <property type="term" value="P:protein K6-linked ubiquitination"/>
    <property type="evidence" value="ECO:0007669"/>
    <property type="project" value="TreeGrafter"/>
</dbReference>
<dbReference type="PANTHER" id="PTHR24171:SF8">
    <property type="entry name" value="BRCA1-ASSOCIATED RING DOMAIN PROTEIN 1"/>
    <property type="match status" value="1"/>
</dbReference>
<name>A0A835VMT4_CHLIN</name>
<evidence type="ECO:0000256" key="3">
    <source>
        <dbReference type="PROSITE-ProRule" id="PRU00023"/>
    </source>
</evidence>
<dbReference type="EMBL" id="JAEHOC010000098">
    <property type="protein sequence ID" value="KAG2422652.1"/>
    <property type="molecule type" value="Genomic_DNA"/>
</dbReference>
<organism evidence="5 6">
    <name type="scientific">Chlamydomonas incerta</name>
    <dbReference type="NCBI Taxonomy" id="51695"/>
    <lineage>
        <taxon>Eukaryota</taxon>
        <taxon>Viridiplantae</taxon>
        <taxon>Chlorophyta</taxon>
        <taxon>core chlorophytes</taxon>
        <taxon>Chlorophyceae</taxon>
        <taxon>CS clade</taxon>
        <taxon>Chlamydomonadales</taxon>
        <taxon>Chlamydomonadaceae</taxon>
        <taxon>Chlamydomonas</taxon>
    </lineage>
</organism>
<dbReference type="PROSITE" id="PS50297">
    <property type="entry name" value="ANK_REP_REGION"/>
    <property type="match status" value="2"/>
</dbReference>
<dbReference type="InterPro" id="IPR036770">
    <property type="entry name" value="Ankyrin_rpt-contain_sf"/>
</dbReference>
<evidence type="ECO:0000313" key="6">
    <source>
        <dbReference type="Proteomes" id="UP000650467"/>
    </source>
</evidence>
<dbReference type="PROSITE" id="PS50088">
    <property type="entry name" value="ANK_REPEAT"/>
    <property type="match status" value="2"/>
</dbReference>
<evidence type="ECO:0000256" key="4">
    <source>
        <dbReference type="SAM" id="MobiDB-lite"/>
    </source>
</evidence>
<dbReference type="Gene3D" id="1.25.40.20">
    <property type="entry name" value="Ankyrin repeat-containing domain"/>
    <property type="match status" value="2"/>
</dbReference>
<evidence type="ECO:0000256" key="1">
    <source>
        <dbReference type="ARBA" id="ARBA00022737"/>
    </source>
</evidence>
<dbReference type="SUPFAM" id="SSF48403">
    <property type="entry name" value="Ankyrin repeat"/>
    <property type="match status" value="1"/>
</dbReference>
<keyword evidence="6" id="KW-1185">Reference proteome</keyword>
<protein>
    <submittedName>
        <fullName evidence="5">Uncharacterized protein</fullName>
    </submittedName>
</protein>
<dbReference type="OrthoDB" id="341259at2759"/>
<gene>
    <name evidence="5" type="ORF">HXX76_015889</name>
</gene>
<dbReference type="SMART" id="SM00248">
    <property type="entry name" value="ANK"/>
    <property type="match status" value="3"/>
</dbReference>
<feature type="repeat" description="ANK" evidence="3">
    <location>
        <begin position="199"/>
        <end position="231"/>
    </location>
</feature>
<feature type="region of interest" description="Disordered" evidence="4">
    <location>
        <begin position="1"/>
        <end position="22"/>
    </location>
</feature>
<dbReference type="Proteomes" id="UP000650467">
    <property type="component" value="Unassembled WGS sequence"/>
</dbReference>
<comment type="caution">
    <text evidence="5">The sequence shown here is derived from an EMBL/GenBank/DDBJ whole genome shotgun (WGS) entry which is preliminary data.</text>
</comment>
<accession>A0A835VMT4</accession>
<feature type="repeat" description="ANK" evidence="3">
    <location>
        <begin position="232"/>
        <end position="264"/>
    </location>
</feature>